<proteinExistence type="predicted"/>
<comment type="caution">
    <text evidence="4">The sequence shown here is derived from an EMBL/GenBank/DDBJ whole genome shotgun (WGS) entry which is preliminary data.</text>
</comment>
<sequence length="344" mass="40545">MQSDKLLISVIIPIYNQELFLEESIQSVLKQSYPFVELILVNDGSTDRSLDICIKYSSQYGNVRYIEQVNSGVSVARNRGLQESTGAYVFFLDGDDTIATEFLEEALAIALNNESDFVAIGEDYCFRSRHMMALPTCAMFLKTDFLKKHPDINFPIGIQPCEDGLFSHQLLALTDKVSLYPEGKYHYRQHDFQNHIIINQNTSKVLAQIPQWLSLLKEFYTRNNFYKSHALHLALFIEHEPFELRYIRMPFDDEQRMQLFDLIKVFMHEKVLPNLNTDEKAQLSVPFLYFLESKDLKSFDTFYIDYKRKKTKKFKTQLFLLKFIPLSKFRRSLRKKFSRKFHQL</sequence>
<dbReference type="EC" id="2.4.-.-" evidence="4"/>
<dbReference type="RefSeq" id="WP_183917265.1">
    <property type="nucleotide sequence ID" value="NZ_JBDJLH010000003.1"/>
</dbReference>
<evidence type="ECO:0000313" key="5">
    <source>
        <dbReference type="Proteomes" id="UP001409291"/>
    </source>
</evidence>
<keyword evidence="2 4" id="KW-0808">Transferase</keyword>
<name>A0ABV0BSL1_9SPHI</name>
<dbReference type="Proteomes" id="UP001409291">
    <property type="component" value="Unassembled WGS sequence"/>
</dbReference>
<keyword evidence="1 4" id="KW-0328">Glycosyltransferase</keyword>
<evidence type="ECO:0000313" key="4">
    <source>
        <dbReference type="EMBL" id="MEN5377013.1"/>
    </source>
</evidence>
<dbReference type="Pfam" id="PF00535">
    <property type="entry name" value="Glycos_transf_2"/>
    <property type="match status" value="1"/>
</dbReference>
<feature type="domain" description="Glycosyltransferase 2-like" evidence="3">
    <location>
        <begin position="9"/>
        <end position="137"/>
    </location>
</feature>
<dbReference type="PANTHER" id="PTHR22916">
    <property type="entry name" value="GLYCOSYLTRANSFERASE"/>
    <property type="match status" value="1"/>
</dbReference>
<dbReference type="EMBL" id="JBDJNQ010000002">
    <property type="protein sequence ID" value="MEN5377013.1"/>
    <property type="molecule type" value="Genomic_DNA"/>
</dbReference>
<dbReference type="GO" id="GO:0016757">
    <property type="term" value="F:glycosyltransferase activity"/>
    <property type="evidence" value="ECO:0007669"/>
    <property type="project" value="UniProtKB-KW"/>
</dbReference>
<evidence type="ECO:0000256" key="1">
    <source>
        <dbReference type="ARBA" id="ARBA00022676"/>
    </source>
</evidence>
<keyword evidence="5" id="KW-1185">Reference proteome</keyword>
<dbReference type="CDD" id="cd00761">
    <property type="entry name" value="Glyco_tranf_GTA_type"/>
    <property type="match status" value="1"/>
</dbReference>
<protein>
    <submittedName>
        <fullName evidence="4">Glycosyltransferase</fullName>
        <ecNumber evidence="4">2.4.-.-</ecNumber>
    </submittedName>
</protein>
<accession>A0ABV0BSL1</accession>
<reference evidence="4 5" key="1">
    <citation type="submission" date="2024-04" db="EMBL/GenBank/DDBJ databases">
        <title>WGS of bacteria from Torrens River.</title>
        <authorList>
            <person name="Wyrsch E.R."/>
            <person name="Drigo B."/>
        </authorList>
    </citation>
    <scope>NUCLEOTIDE SEQUENCE [LARGE SCALE GENOMIC DNA]</scope>
    <source>
        <strain evidence="4 5">TWI391</strain>
    </source>
</reference>
<dbReference type="PANTHER" id="PTHR22916:SF51">
    <property type="entry name" value="GLYCOSYLTRANSFERASE EPSH-RELATED"/>
    <property type="match status" value="1"/>
</dbReference>
<gene>
    <name evidence="4" type="ORF">ABE541_07050</name>
</gene>
<evidence type="ECO:0000259" key="3">
    <source>
        <dbReference type="Pfam" id="PF00535"/>
    </source>
</evidence>
<organism evidence="4 5">
    <name type="scientific">Sphingobacterium kitahiroshimense</name>
    <dbReference type="NCBI Taxonomy" id="470446"/>
    <lineage>
        <taxon>Bacteria</taxon>
        <taxon>Pseudomonadati</taxon>
        <taxon>Bacteroidota</taxon>
        <taxon>Sphingobacteriia</taxon>
        <taxon>Sphingobacteriales</taxon>
        <taxon>Sphingobacteriaceae</taxon>
        <taxon>Sphingobacterium</taxon>
    </lineage>
</organism>
<dbReference type="InterPro" id="IPR029044">
    <property type="entry name" value="Nucleotide-diphossugar_trans"/>
</dbReference>
<dbReference type="Gene3D" id="3.90.550.10">
    <property type="entry name" value="Spore Coat Polysaccharide Biosynthesis Protein SpsA, Chain A"/>
    <property type="match status" value="1"/>
</dbReference>
<evidence type="ECO:0000256" key="2">
    <source>
        <dbReference type="ARBA" id="ARBA00022679"/>
    </source>
</evidence>
<dbReference type="SUPFAM" id="SSF53448">
    <property type="entry name" value="Nucleotide-diphospho-sugar transferases"/>
    <property type="match status" value="1"/>
</dbReference>
<dbReference type="InterPro" id="IPR001173">
    <property type="entry name" value="Glyco_trans_2-like"/>
</dbReference>